<evidence type="ECO:0000256" key="1">
    <source>
        <dbReference type="SAM" id="MobiDB-lite"/>
    </source>
</evidence>
<evidence type="ECO:0000313" key="3">
    <source>
        <dbReference type="Proteomes" id="UP001175228"/>
    </source>
</evidence>
<dbReference type="EMBL" id="JAUEPU010000007">
    <property type="protein sequence ID" value="KAK0501162.1"/>
    <property type="molecule type" value="Genomic_DNA"/>
</dbReference>
<feature type="compositionally biased region" description="Acidic residues" evidence="1">
    <location>
        <begin position="29"/>
        <end position="59"/>
    </location>
</feature>
<proteinExistence type="predicted"/>
<gene>
    <name evidence="2" type="ORF">EDD18DRAFT_1348667</name>
</gene>
<sequence>MTEQTQAEDELIGKLEGQVIHADEMVYKDDEESDEAEESDSSEDDGEDEDHDSGSEDDEKGPSSLTLLLLENPQEPADHDVEADGDEEYTESSASNPKKRRIDEIATDETAEGKNQELNPRTLNGTAVQPRCRCEFARFEVKFATHN</sequence>
<name>A0AA39US81_9AGAR</name>
<protein>
    <submittedName>
        <fullName evidence="2">Uncharacterized protein</fullName>
    </submittedName>
</protein>
<dbReference type="AlphaFoldDB" id="A0AA39US81"/>
<dbReference type="Proteomes" id="UP001175228">
    <property type="component" value="Unassembled WGS sequence"/>
</dbReference>
<evidence type="ECO:0000313" key="2">
    <source>
        <dbReference type="EMBL" id="KAK0501162.1"/>
    </source>
</evidence>
<feature type="region of interest" description="Disordered" evidence="1">
    <location>
        <begin position="1"/>
        <end position="122"/>
    </location>
</feature>
<comment type="caution">
    <text evidence="2">The sequence shown here is derived from an EMBL/GenBank/DDBJ whole genome shotgun (WGS) entry which is preliminary data.</text>
</comment>
<reference evidence="2" key="1">
    <citation type="submission" date="2023-06" db="EMBL/GenBank/DDBJ databases">
        <authorList>
            <consortium name="Lawrence Berkeley National Laboratory"/>
            <person name="Ahrendt S."/>
            <person name="Sahu N."/>
            <person name="Indic B."/>
            <person name="Wong-Bajracharya J."/>
            <person name="Merenyi Z."/>
            <person name="Ke H.-M."/>
            <person name="Monk M."/>
            <person name="Kocsube S."/>
            <person name="Drula E."/>
            <person name="Lipzen A."/>
            <person name="Balint B."/>
            <person name="Henrissat B."/>
            <person name="Andreopoulos B."/>
            <person name="Martin F.M."/>
            <person name="Harder C.B."/>
            <person name="Rigling D."/>
            <person name="Ford K.L."/>
            <person name="Foster G.D."/>
            <person name="Pangilinan J."/>
            <person name="Papanicolaou A."/>
            <person name="Barry K."/>
            <person name="LaButti K."/>
            <person name="Viragh M."/>
            <person name="Koriabine M."/>
            <person name="Yan M."/>
            <person name="Riley R."/>
            <person name="Champramary S."/>
            <person name="Plett K.L."/>
            <person name="Tsai I.J."/>
            <person name="Slot J."/>
            <person name="Sipos G."/>
            <person name="Plett J."/>
            <person name="Nagy L.G."/>
            <person name="Grigoriev I.V."/>
        </authorList>
    </citation>
    <scope>NUCLEOTIDE SEQUENCE</scope>
    <source>
        <strain evidence="2">HWK02</strain>
    </source>
</reference>
<feature type="compositionally biased region" description="Acidic residues" evidence="1">
    <location>
        <begin position="1"/>
        <end position="10"/>
    </location>
</feature>
<keyword evidence="3" id="KW-1185">Reference proteome</keyword>
<accession>A0AA39US81</accession>
<organism evidence="2 3">
    <name type="scientific">Armillaria luteobubalina</name>
    <dbReference type="NCBI Taxonomy" id="153913"/>
    <lineage>
        <taxon>Eukaryota</taxon>
        <taxon>Fungi</taxon>
        <taxon>Dikarya</taxon>
        <taxon>Basidiomycota</taxon>
        <taxon>Agaricomycotina</taxon>
        <taxon>Agaricomycetes</taxon>
        <taxon>Agaricomycetidae</taxon>
        <taxon>Agaricales</taxon>
        <taxon>Marasmiineae</taxon>
        <taxon>Physalacriaceae</taxon>
        <taxon>Armillaria</taxon>
    </lineage>
</organism>